<comment type="caution">
    <text evidence="1">The sequence shown here is derived from an EMBL/GenBank/DDBJ whole genome shotgun (WGS) entry which is preliminary data.</text>
</comment>
<name>A0A8H6GG57_FUSOX</name>
<reference evidence="1 2" key="1">
    <citation type="journal article" date="2020" name="bioRxiv">
        <title>A chromosome-scale genome assembly for the Fusarium oxysporum strain Fo5176 to establish a model Arabidopsis-fungal pathosystem.</title>
        <authorList>
            <person name="Fokkens L."/>
            <person name="Guo L."/>
            <person name="Dora S."/>
            <person name="Wang B."/>
            <person name="Ye K."/>
            <person name="Sanchez-Rodriguez C."/>
            <person name="Croll D."/>
        </authorList>
    </citation>
    <scope>NUCLEOTIDE SEQUENCE [LARGE SCALE GENOMIC DNA]</scope>
    <source>
        <strain evidence="1 2">Fo5176</strain>
    </source>
</reference>
<protein>
    <submittedName>
        <fullName evidence="1">Uncharacterized protein</fullName>
    </submittedName>
</protein>
<accession>A0A8H6GG57</accession>
<dbReference type="AlphaFoldDB" id="A0A8H6GG57"/>
<proteinExistence type="predicted"/>
<evidence type="ECO:0000313" key="2">
    <source>
        <dbReference type="Proteomes" id="UP000593570"/>
    </source>
</evidence>
<sequence>MDAVLQSIFRRHFKESGLEDKSRTSTFRSVVLARLHICMEHLGSSMPTVPIIGKPVFEIDNFIKQTCQTLATDDASAVDSDIDDCIGKSAIDDNDDSFD</sequence>
<organism evidence="1 2">
    <name type="scientific">Fusarium oxysporum f. sp. conglutinans</name>
    <dbReference type="NCBI Taxonomy" id="100902"/>
    <lineage>
        <taxon>Eukaryota</taxon>
        <taxon>Fungi</taxon>
        <taxon>Dikarya</taxon>
        <taxon>Ascomycota</taxon>
        <taxon>Pezizomycotina</taxon>
        <taxon>Sordariomycetes</taxon>
        <taxon>Hypocreomycetidae</taxon>
        <taxon>Hypocreales</taxon>
        <taxon>Nectriaceae</taxon>
        <taxon>Fusarium</taxon>
        <taxon>Fusarium oxysporum species complex</taxon>
    </lineage>
</organism>
<gene>
    <name evidence="1" type="ORF">HZS61_003118</name>
</gene>
<dbReference type="EMBL" id="JACDXP010000011">
    <property type="protein sequence ID" value="KAF6517557.1"/>
    <property type="molecule type" value="Genomic_DNA"/>
</dbReference>
<dbReference type="Proteomes" id="UP000593570">
    <property type="component" value="Unassembled WGS sequence"/>
</dbReference>
<evidence type="ECO:0000313" key="1">
    <source>
        <dbReference type="EMBL" id="KAF6517557.1"/>
    </source>
</evidence>